<sequence length="283" mass="29435">MVTNTAGESVSFTLSNTTAFFLRGALNNDHGPKTVTITPNSNPAQARNASFNDASSVLEFNQIVYWESGLDRDENYTVLVTDAGITGSTSFSISSLDIIDGGSAPSSSSENGTLKGSAGSGGQNVDPIPATKLGTGAIAGIAVAGAVVLLLLLLGAFLLWRRRARGPKSGRFQKTPILPEEYSGNSLLGTSNSNMQLTPQFTGASTVSLVTHARETDGGPVPLGSPPQYENRWAPQDPSLTVAVASPLSGSNNPASPTAWTGDEKRRQLFVLTYEDDAAGSTV</sequence>
<evidence type="ECO:0000313" key="3">
    <source>
        <dbReference type="EMBL" id="THH32963.1"/>
    </source>
</evidence>
<dbReference type="OrthoDB" id="2576334at2759"/>
<dbReference type="AlphaFoldDB" id="A0A4V3XJG2"/>
<name>A0A4V3XJG2_9APHY</name>
<feature type="region of interest" description="Disordered" evidence="1">
    <location>
        <begin position="103"/>
        <end position="123"/>
    </location>
</feature>
<keyword evidence="2" id="KW-0472">Membrane</keyword>
<evidence type="ECO:0000313" key="4">
    <source>
        <dbReference type="Proteomes" id="UP000308730"/>
    </source>
</evidence>
<comment type="caution">
    <text evidence="3">The sequence shown here is derived from an EMBL/GenBank/DDBJ whole genome shotgun (WGS) entry which is preliminary data.</text>
</comment>
<dbReference type="Proteomes" id="UP000308730">
    <property type="component" value="Unassembled WGS sequence"/>
</dbReference>
<feature type="transmembrane region" description="Helical" evidence="2">
    <location>
        <begin position="137"/>
        <end position="160"/>
    </location>
</feature>
<dbReference type="Gene3D" id="2.60.120.260">
    <property type="entry name" value="Galactose-binding domain-like"/>
    <property type="match status" value="1"/>
</dbReference>
<evidence type="ECO:0000256" key="1">
    <source>
        <dbReference type="SAM" id="MobiDB-lite"/>
    </source>
</evidence>
<keyword evidence="2" id="KW-1133">Transmembrane helix</keyword>
<reference evidence="3 4" key="1">
    <citation type="submission" date="2019-02" db="EMBL/GenBank/DDBJ databases">
        <title>Genome sequencing of the rare red list fungi Antrodiella citrinella (Flaviporus citrinellus).</title>
        <authorList>
            <person name="Buettner E."/>
            <person name="Kellner H."/>
        </authorList>
    </citation>
    <scope>NUCLEOTIDE SEQUENCE [LARGE SCALE GENOMIC DNA]</scope>
    <source>
        <strain evidence="3 4">DSM 108506</strain>
    </source>
</reference>
<gene>
    <name evidence="3" type="ORF">EUX98_g1184</name>
</gene>
<keyword evidence="4" id="KW-1185">Reference proteome</keyword>
<proteinExistence type="predicted"/>
<organism evidence="3 4">
    <name type="scientific">Antrodiella citrinella</name>
    <dbReference type="NCBI Taxonomy" id="2447956"/>
    <lineage>
        <taxon>Eukaryota</taxon>
        <taxon>Fungi</taxon>
        <taxon>Dikarya</taxon>
        <taxon>Basidiomycota</taxon>
        <taxon>Agaricomycotina</taxon>
        <taxon>Agaricomycetes</taxon>
        <taxon>Polyporales</taxon>
        <taxon>Steccherinaceae</taxon>
        <taxon>Antrodiella</taxon>
    </lineage>
</organism>
<feature type="compositionally biased region" description="Polar residues" evidence="1">
    <location>
        <begin position="104"/>
        <end position="114"/>
    </location>
</feature>
<dbReference type="EMBL" id="SGPM01000012">
    <property type="protein sequence ID" value="THH32963.1"/>
    <property type="molecule type" value="Genomic_DNA"/>
</dbReference>
<accession>A0A4V3XJG2</accession>
<protein>
    <submittedName>
        <fullName evidence="3">Uncharacterized protein</fullName>
    </submittedName>
</protein>
<evidence type="ECO:0000256" key="2">
    <source>
        <dbReference type="SAM" id="Phobius"/>
    </source>
</evidence>
<keyword evidence="2" id="KW-0812">Transmembrane</keyword>